<keyword evidence="5" id="KW-1185">Reference proteome</keyword>
<sequence length="201" mass="20678">MRGGAGLSKAVVAAAGVVALGLVAGCSGGDEAPPDGSGTTSVGSATPSSSSSTPTQSTTSTAAPEVQVPAAATKRTAAGAEAFAKYYWTQVGQSLVAVDSSRIRSLSTDSCADCRGLFEVVQTMRTKGERAERSSFDIKLVTWVSGNAAAQVVEVAGKERPVRVLNGNGDVLRTSKSGVFTWSTSVVWQENRWLVDSFKGL</sequence>
<proteinExistence type="predicted"/>
<protein>
    <recommendedName>
        <fullName evidence="3">DUF6318 domain-containing protein</fullName>
    </recommendedName>
</protein>
<reference evidence="5" key="1">
    <citation type="journal article" date="2019" name="Int. J. Syst. Evol. Microbiol.">
        <title>The Global Catalogue of Microorganisms (GCM) 10K type strain sequencing project: providing services to taxonomists for standard genome sequencing and annotation.</title>
        <authorList>
            <consortium name="The Broad Institute Genomics Platform"/>
            <consortium name="The Broad Institute Genome Sequencing Center for Infectious Disease"/>
            <person name="Wu L."/>
            <person name="Ma J."/>
        </authorList>
    </citation>
    <scope>NUCLEOTIDE SEQUENCE [LARGE SCALE GENOMIC DNA]</scope>
    <source>
        <strain evidence="5">JCM 18961</strain>
    </source>
</reference>
<evidence type="ECO:0000256" key="2">
    <source>
        <dbReference type="SAM" id="SignalP"/>
    </source>
</evidence>
<feature type="region of interest" description="Disordered" evidence="1">
    <location>
        <begin position="30"/>
        <end position="67"/>
    </location>
</feature>
<organism evidence="4 5">
    <name type="scientific">Pedococcus ginsenosidimutans</name>
    <dbReference type="NCBI Taxonomy" id="490570"/>
    <lineage>
        <taxon>Bacteria</taxon>
        <taxon>Bacillati</taxon>
        <taxon>Actinomycetota</taxon>
        <taxon>Actinomycetes</taxon>
        <taxon>Micrococcales</taxon>
        <taxon>Intrasporangiaceae</taxon>
        <taxon>Pedococcus</taxon>
    </lineage>
</organism>
<dbReference type="Proteomes" id="UP001500556">
    <property type="component" value="Unassembled WGS sequence"/>
</dbReference>
<evidence type="ECO:0000313" key="4">
    <source>
        <dbReference type="EMBL" id="GAA4717544.1"/>
    </source>
</evidence>
<dbReference type="PROSITE" id="PS51257">
    <property type="entry name" value="PROKAR_LIPOPROTEIN"/>
    <property type="match status" value="1"/>
</dbReference>
<keyword evidence="2" id="KW-0732">Signal</keyword>
<gene>
    <name evidence="4" type="ORF">GCM10025782_13290</name>
</gene>
<evidence type="ECO:0000259" key="3">
    <source>
        <dbReference type="Pfam" id="PF19843"/>
    </source>
</evidence>
<feature type="domain" description="DUF6318" evidence="3">
    <location>
        <begin position="63"/>
        <end position="197"/>
    </location>
</feature>
<dbReference type="Pfam" id="PF19843">
    <property type="entry name" value="DUF6318"/>
    <property type="match status" value="1"/>
</dbReference>
<feature type="signal peptide" evidence="2">
    <location>
        <begin position="1"/>
        <end position="24"/>
    </location>
</feature>
<evidence type="ECO:0000313" key="5">
    <source>
        <dbReference type="Proteomes" id="UP001500556"/>
    </source>
</evidence>
<dbReference type="InterPro" id="IPR046281">
    <property type="entry name" value="DUF6318"/>
</dbReference>
<dbReference type="EMBL" id="BAABLO010000004">
    <property type="protein sequence ID" value="GAA4717544.1"/>
    <property type="molecule type" value="Genomic_DNA"/>
</dbReference>
<feature type="chain" id="PRO_5047280325" description="DUF6318 domain-containing protein" evidence="2">
    <location>
        <begin position="25"/>
        <end position="201"/>
    </location>
</feature>
<feature type="compositionally biased region" description="Low complexity" evidence="1">
    <location>
        <begin position="36"/>
        <end position="67"/>
    </location>
</feature>
<evidence type="ECO:0000256" key="1">
    <source>
        <dbReference type="SAM" id="MobiDB-lite"/>
    </source>
</evidence>
<name>A0ABP8XXV0_9MICO</name>
<comment type="caution">
    <text evidence="4">The sequence shown here is derived from an EMBL/GenBank/DDBJ whole genome shotgun (WGS) entry which is preliminary data.</text>
</comment>
<accession>A0ABP8XXV0</accession>